<dbReference type="AlphaFoldDB" id="A0A131Z2Q0"/>
<evidence type="ECO:0000313" key="2">
    <source>
        <dbReference type="EMBL" id="JAP85684.1"/>
    </source>
</evidence>
<accession>A0A131Z2Q0</accession>
<sequence>MLSCVLIGIFLVHELLLPQKTDAFALVPVKTQGERCIYRDVTLRRNVPMAFEWPCEQVTCKLKLGLVKIRGCPPPPNAKERWPNRFYKWPGCCYKEEFKEVQDYDESY</sequence>
<protein>
    <submittedName>
        <fullName evidence="2">8.9 kDa family member</fullName>
    </submittedName>
</protein>
<keyword evidence="1" id="KW-0732">Signal</keyword>
<organism evidence="2">
    <name type="scientific">Rhipicephalus appendiculatus</name>
    <name type="common">Brown ear tick</name>
    <dbReference type="NCBI Taxonomy" id="34631"/>
    <lineage>
        <taxon>Eukaryota</taxon>
        <taxon>Metazoa</taxon>
        <taxon>Ecdysozoa</taxon>
        <taxon>Arthropoda</taxon>
        <taxon>Chelicerata</taxon>
        <taxon>Arachnida</taxon>
        <taxon>Acari</taxon>
        <taxon>Parasitiformes</taxon>
        <taxon>Ixodida</taxon>
        <taxon>Ixodoidea</taxon>
        <taxon>Ixodidae</taxon>
        <taxon>Rhipicephalinae</taxon>
        <taxon>Rhipicephalus</taxon>
        <taxon>Rhipicephalus</taxon>
    </lineage>
</organism>
<reference evidence="2" key="1">
    <citation type="journal article" date="2016" name="Ticks Tick Borne Dis.">
        <title>De novo assembly and annotation of the salivary gland transcriptome of Rhipicephalus appendiculatus male and female ticks during blood feeding.</title>
        <authorList>
            <person name="de Castro M.H."/>
            <person name="de Klerk D."/>
            <person name="Pienaar R."/>
            <person name="Latif A.A."/>
            <person name="Rees D.J."/>
            <person name="Mans B.J."/>
        </authorList>
    </citation>
    <scope>NUCLEOTIDE SEQUENCE</scope>
    <source>
        <tissue evidence="2">Salivary glands</tissue>
    </source>
</reference>
<name>A0A131Z2Q0_RHIAP</name>
<evidence type="ECO:0000256" key="1">
    <source>
        <dbReference type="SAM" id="SignalP"/>
    </source>
</evidence>
<feature type="chain" id="PRO_5007286590" evidence="1">
    <location>
        <begin position="24"/>
        <end position="108"/>
    </location>
</feature>
<dbReference type="EMBL" id="GEDV01002873">
    <property type="protein sequence ID" value="JAP85684.1"/>
    <property type="molecule type" value="Transcribed_RNA"/>
</dbReference>
<proteinExistence type="predicted"/>
<feature type="signal peptide" evidence="1">
    <location>
        <begin position="1"/>
        <end position="23"/>
    </location>
</feature>